<dbReference type="EMBL" id="FJOG01000016">
    <property type="protein sequence ID" value="CZR60761.1"/>
    <property type="molecule type" value="Genomic_DNA"/>
</dbReference>
<keyword evidence="3" id="KW-1185">Reference proteome</keyword>
<keyword evidence="1" id="KW-0732">Signal</keyword>
<dbReference type="AlphaFoldDB" id="A0A1L7X6W9"/>
<evidence type="ECO:0000313" key="2">
    <source>
        <dbReference type="EMBL" id="CZR60761.1"/>
    </source>
</evidence>
<gene>
    <name evidence="2" type="ORF">PAC_10657</name>
</gene>
<accession>A0A1L7X6W9</accession>
<proteinExistence type="predicted"/>
<dbReference type="Proteomes" id="UP000184330">
    <property type="component" value="Unassembled WGS sequence"/>
</dbReference>
<sequence>MACLVFAILFLPLLFGLATYNPLQVNEERGGDLTRATATLSRNGIWGAGGLTLAAPKHTIHLEKRNGDISALSPATATPTRNDIFGPGGLWGTIKPSVLAEKRDGEGEPLSTVDLSLPLATPVFTPGPSLADPHTHTIHRTHPHHSVDATTTWSTYTLSGSPIGGSTEEGVISTLPPLTDAFDPFQYLPIPAVGDIVPKTQGTDEVRYTPGSHPWHLPSVMDRDAFMTSFKPMSSRPTHPFLQSLPTISHQIVPPPSGNCSLPTKLVEQRPSSHQLRQRKLRFIVKVAAPTWLCQRSRWVIALTTGSDIPRQSAVLLLRSTLSGEAFMEELQAFRKSWHWRVF</sequence>
<feature type="chain" id="PRO_5013063861" evidence="1">
    <location>
        <begin position="19"/>
        <end position="343"/>
    </location>
</feature>
<evidence type="ECO:0000313" key="3">
    <source>
        <dbReference type="Proteomes" id="UP000184330"/>
    </source>
</evidence>
<organism evidence="2 3">
    <name type="scientific">Phialocephala subalpina</name>
    <dbReference type="NCBI Taxonomy" id="576137"/>
    <lineage>
        <taxon>Eukaryota</taxon>
        <taxon>Fungi</taxon>
        <taxon>Dikarya</taxon>
        <taxon>Ascomycota</taxon>
        <taxon>Pezizomycotina</taxon>
        <taxon>Leotiomycetes</taxon>
        <taxon>Helotiales</taxon>
        <taxon>Mollisiaceae</taxon>
        <taxon>Phialocephala</taxon>
        <taxon>Phialocephala fortinii species complex</taxon>
    </lineage>
</organism>
<feature type="signal peptide" evidence="1">
    <location>
        <begin position="1"/>
        <end position="18"/>
    </location>
</feature>
<protein>
    <submittedName>
        <fullName evidence="2">Uncharacterized protein</fullName>
    </submittedName>
</protein>
<evidence type="ECO:0000256" key="1">
    <source>
        <dbReference type="SAM" id="SignalP"/>
    </source>
</evidence>
<name>A0A1L7X6W9_9HELO</name>
<reference evidence="2 3" key="1">
    <citation type="submission" date="2016-03" db="EMBL/GenBank/DDBJ databases">
        <authorList>
            <person name="Ploux O."/>
        </authorList>
    </citation>
    <scope>NUCLEOTIDE SEQUENCE [LARGE SCALE GENOMIC DNA]</scope>
    <source>
        <strain evidence="2 3">UAMH 11012</strain>
    </source>
</reference>